<evidence type="ECO:0000256" key="2">
    <source>
        <dbReference type="SAM" id="MobiDB-lite"/>
    </source>
</evidence>
<keyword evidence="4" id="KW-1185">Reference proteome</keyword>
<feature type="region of interest" description="Disordered" evidence="2">
    <location>
        <begin position="981"/>
        <end position="1062"/>
    </location>
</feature>
<feature type="compositionally biased region" description="Low complexity" evidence="2">
    <location>
        <begin position="1027"/>
        <end position="1038"/>
    </location>
</feature>
<dbReference type="OMA" id="NSPDMEN"/>
<name>A0A1Y2LRP9_EPING</name>
<evidence type="ECO:0000313" key="3">
    <source>
        <dbReference type="EMBL" id="OSS46292.1"/>
    </source>
</evidence>
<feature type="compositionally biased region" description="Basic and acidic residues" evidence="2">
    <location>
        <begin position="1176"/>
        <end position="1190"/>
    </location>
</feature>
<dbReference type="InParanoid" id="A0A1Y2LRP9"/>
<feature type="compositionally biased region" description="Polar residues" evidence="2">
    <location>
        <begin position="1110"/>
        <end position="1134"/>
    </location>
</feature>
<feature type="compositionally biased region" description="Polar residues" evidence="2">
    <location>
        <begin position="871"/>
        <end position="892"/>
    </location>
</feature>
<dbReference type="Proteomes" id="UP000193240">
    <property type="component" value="Unassembled WGS sequence"/>
</dbReference>
<feature type="region of interest" description="Disordered" evidence="2">
    <location>
        <begin position="284"/>
        <end position="337"/>
    </location>
</feature>
<feature type="region of interest" description="Disordered" evidence="2">
    <location>
        <begin position="814"/>
        <end position="856"/>
    </location>
</feature>
<keyword evidence="1" id="KW-0175">Coiled coil</keyword>
<evidence type="ECO:0000256" key="1">
    <source>
        <dbReference type="SAM" id="Coils"/>
    </source>
</evidence>
<feature type="region of interest" description="Disordered" evidence="2">
    <location>
        <begin position="33"/>
        <end position="70"/>
    </location>
</feature>
<feature type="region of interest" description="Disordered" evidence="2">
    <location>
        <begin position="388"/>
        <end position="477"/>
    </location>
</feature>
<feature type="coiled-coil region" evidence="1">
    <location>
        <begin position="630"/>
        <end position="657"/>
    </location>
</feature>
<feature type="compositionally biased region" description="Low complexity" evidence="2">
    <location>
        <begin position="305"/>
        <end position="324"/>
    </location>
</feature>
<feature type="compositionally biased region" description="Low complexity" evidence="2">
    <location>
        <begin position="406"/>
        <end position="417"/>
    </location>
</feature>
<sequence length="1216" mass="133814">MTSKRLFSWSKRQSTAEPYYKTGGLLPIECIEAEPSNNEAKDDQNARRRPSNLSIVPPGDQQIVSSPLSSPYNVSRISSASNLMAVFNDMLRSPTLNAGASLKPASVHNLSPARPRSASAPWTPDLPVELPGSLLQQNRGYDYPYFETPDFRLSRPTSQNVRRGTHPPEAQPEDEGDVLDLLHLFPEPLNHSRSVPSMHAEYRDGAMKSSAIGPAATVSVGTKSKPNRSHRRRGLSEIDFHIDNDLNVMSGSINATSSNASAYGHAFHDRHTDHGEGLRSMLGGFEAESQRRPRERRVSRRDEFGAALTPTLTPTSTTTQAGPTKETSATRASPDETIATLRSQFKNLRTSHEAHVSSLSDAHAAELASLQSYAKLLEQQLARHPDLHHDTTTSADQRLVPSKNLSGSDRSSSTPSRESSHHTAGTSADSTRSSHSASEIPQQPPSSPQDDPGMESLKRKLSTTRRPSTADRNLLPELNQYKQNNAALQTQISSLMAKLNDSKKSEKALKASLQDAEKRCEYAERKTSEAEELASSARALQNTIDHLENRLEVANTEKLDAQEELFNMRALKSPFDASFPELQDAHESMDTVFSSDSYTERRHDSGATISQYIAHMEHLQDDVRHKDAYITDLEGNCDQLRQMLDHVNQQYDEMSMQFDIQNELLGKAEESDAQIEQLRVAVLDREVIIAEKEKSVRAVEKQLEHHKLLLHAEIRKHATTSRYLSDSNPLPELSSLATKKEIDRWIQKLHQRLRKVKPMSPVRAPATAAEAQIEDLRNEIDFYVREIIYYKLDIRGYKSDIKKLNKVMAQLGSYGNRSDLDSDTSSLRPAPTPRTRFTSATPELKASERPSPAQNGLVSANMASVRALTPPLSTTADSTSNSPTLEVQTASDSLEEAASRIPITSQAPTKITIITAPHNSPTTNVSQRHNTQRSLSDSTSHMYKSATKADEPSTSAHDDHAEMLALTMGDPEMPFIHAVKPERTSNSSRPSVERTVSETSTVRPVIPMSKFSRDAPFVPHTTAPQQVSRSRTGSVSSVLTYSSQPQPTSPRTERQMSGSSSTGVPFVIAMASPHNPAIAVVAKNMPATRSHKPSASTSRPTSRAGLDGTMASSTPLPSPASFRSTSPMTANPSTGYKRRLSLSFRKQENQAPTTPTHSRSLSSGSIRTAIRWTKGSGRDKDKDVQVRKDSAQPLASPMEWQDIGLDGGAMDSHMAR</sequence>
<feature type="region of interest" description="Disordered" evidence="2">
    <location>
        <begin position="917"/>
        <end position="941"/>
    </location>
</feature>
<feature type="region of interest" description="Disordered" evidence="2">
    <location>
        <begin position="149"/>
        <end position="174"/>
    </location>
</feature>
<feature type="region of interest" description="Disordered" evidence="2">
    <location>
        <begin position="1086"/>
        <end position="1216"/>
    </location>
</feature>
<reference evidence="3 4" key="1">
    <citation type="journal article" date="2017" name="Genome Announc.">
        <title>Genome sequence of the saprophytic ascomycete Epicoccum nigrum ICMP 19927 strain isolated from New Zealand.</title>
        <authorList>
            <person name="Fokin M."/>
            <person name="Fleetwood D."/>
            <person name="Weir B.S."/>
            <person name="Villas-Boas S.G."/>
        </authorList>
    </citation>
    <scope>NUCLEOTIDE SEQUENCE [LARGE SCALE GENOMIC DNA]</scope>
    <source>
        <strain evidence="3 4">ICMP 19927</strain>
    </source>
</reference>
<accession>A0A1Y2LRP9</accession>
<feature type="coiled-coil region" evidence="1">
    <location>
        <begin position="478"/>
        <end position="564"/>
    </location>
</feature>
<dbReference type="AlphaFoldDB" id="A0A1Y2LRP9"/>
<dbReference type="STRING" id="105696.A0A1Y2LRP9"/>
<feature type="compositionally biased region" description="Polar residues" evidence="2">
    <location>
        <begin position="1149"/>
        <end position="1166"/>
    </location>
</feature>
<feature type="compositionally biased region" description="Polar residues" evidence="2">
    <location>
        <begin position="1039"/>
        <end position="1062"/>
    </location>
</feature>
<organism evidence="3 4">
    <name type="scientific">Epicoccum nigrum</name>
    <name type="common">Soil fungus</name>
    <name type="synonym">Epicoccum purpurascens</name>
    <dbReference type="NCBI Taxonomy" id="105696"/>
    <lineage>
        <taxon>Eukaryota</taxon>
        <taxon>Fungi</taxon>
        <taxon>Dikarya</taxon>
        <taxon>Ascomycota</taxon>
        <taxon>Pezizomycotina</taxon>
        <taxon>Dothideomycetes</taxon>
        <taxon>Pleosporomycetidae</taxon>
        <taxon>Pleosporales</taxon>
        <taxon>Pleosporineae</taxon>
        <taxon>Didymellaceae</taxon>
        <taxon>Epicoccum</taxon>
    </lineage>
</organism>
<feature type="compositionally biased region" description="Low complexity" evidence="2">
    <location>
        <begin position="426"/>
        <end position="438"/>
    </location>
</feature>
<evidence type="ECO:0000313" key="4">
    <source>
        <dbReference type="Proteomes" id="UP000193240"/>
    </source>
</evidence>
<proteinExistence type="predicted"/>
<feature type="region of interest" description="Disordered" evidence="2">
    <location>
        <begin position="871"/>
        <end position="905"/>
    </location>
</feature>
<dbReference type="EMBL" id="KZ107851">
    <property type="protein sequence ID" value="OSS46292.1"/>
    <property type="molecule type" value="Genomic_DNA"/>
</dbReference>
<gene>
    <name evidence="3" type="ORF">B5807_08360</name>
</gene>
<protein>
    <submittedName>
        <fullName evidence="3">Uncharacterized protein</fullName>
    </submittedName>
</protein>